<evidence type="ECO:0000313" key="3">
    <source>
        <dbReference type="Proteomes" id="UP000677913"/>
    </source>
</evidence>
<dbReference type="EMBL" id="JAGSXH010000101">
    <property type="protein sequence ID" value="MBS2965802.1"/>
    <property type="molecule type" value="Genomic_DNA"/>
</dbReference>
<dbReference type="AlphaFoldDB" id="A0A8J7WSS1"/>
<feature type="non-terminal residue" evidence="2">
    <location>
        <position position="1"/>
    </location>
</feature>
<comment type="caution">
    <text evidence="2">The sequence shown here is derived from an EMBL/GenBank/DDBJ whole genome shotgun (WGS) entry which is preliminary data.</text>
</comment>
<organism evidence="2 3">
    <name type="scientific">Actinocrinis puniceicyclus</name>
    <dbReference type="NCBI Taxonomy" id="977794"/>
    <lineage>
        <taxon>Bacteria</taxon>
        <taxon>Bacillati</taxon>
        <taxon>Actinomycetota</taxon>
        <taxon>Actinomycetes</taxon>
        <taxon>Catenulisporales</taxon>
        <taxon>Actinospicaceae</taxon>
        <taxon>Actinocrinis</taxon>
    </lineage>
</organism>
<reference evidence="2" key="1">
    <citation type="submission" date="2021-04" db="EMBL/GenBank/DDBJ databases">
        <title>Genome based classification of Actinospica acidithermotolerans sp. nov., an actinobacterium isolated from an Indonesian hot spring.</title>
        <authorList>
            <person name="Kusuma A.B."/>
            <person name="Putra K.E."/>
            <person name="Nafisah S."/>
            <person name="Loh J."/>
            <person name="Nouioui I."/>
            <person name="Goodfellow M."/>
        </authorList>
    </citation>
    <scope>NUCLEOTIDE SEQUENCE</scope>
    <source>
        <strain evidence="2">DSM 45618</strain>
    </source>
</reference>
<feature type="region of interest" description="Disordered" evidence="1">
    <location>
        <begin position="55"/>
        <end position="74"/>
    </location>
</feature>
<protein>
    <submittedName>
        <fullName evidence="2">Uncharacterized protein</fullName>
    </submittedName>
</protein>
<accession>A0A8J7WSS1</accession>
<proteinExistence type="predicted"/>
<evidence type="ECO:0000313" key="2">
    <source>
        <dbReference type="EMBL" id="MBS2965802.1"/>
    </source>
</evidence>
<gene>
    <name evidence="2" type="ORF">KGA66_22305</name>
</gene>
<sequence length="74" mass="6671">AVPVVAAGAGAGPVAEPGAAAEPVTRPCGVAPPAATPGDVAALVGADLLGMPGIGKSAPGGIGPPRKLNATATP</sequence>
<dbReference type="Proteomes" id="UP000677913">
    <property type="component" value="Unassembled WGS sequence"/>
</dbReference>
<keyword evidence="3" id="KW-1185">Reference proteome</keyword>
<evidence type="ECO:0000256" key="1">
    <source>
        <dbReference type="SAM" id="MobiDB-lite"/>
    </source>
</evidence>
<name>A0A8J7WSS1_9ACTN</name>